<dbReference type="AlphaFoldDB" id="B8HZY5"/>
<protein>
    <submittedName>
        <fullName evidence="1">Uncharacterized protein</fullName>
    </submittedName>
</protein>
<dbReference type="STRING" id="394503.Ccel_1127"/>
<dbReference type="GO" id="GO:0043937">
    <property type="term" value="P:regulation of sporulation"/>
    <property type="evidence" value="ECO:0007669"/>
    <property type="project" value="InterPro"/>
</dbReference>
<dbReference type="InterPro" id="IPR018540">
    <property type="entry name" value="Spo0E-like"/>
</dbReference>
<dbReference type="eggNOG" id="ENOG502ZT4J">
    <property type="taxonomic scope" value="Bacteria"/>
</dbReference>
<dbReference type="KEGG" id="cce:Ccel_1127"/>
<proteinExistence type="predicted"/>
<keyword evidence="2" id="KW-1185">Reference proteome</keyword>
<reference evidence="1 2" key="1">
    <citation type="submission" date="2009-01" db="EMBL/GenBank/DDBJ databases">
        <title>Complete sequence of Clostridium cellulolyticum H10.</title>
        <authorList>
            <consortium name="US DOE Joint Genome Institute"/>
            <person name="Lucas S."/>
            <person name="Copeland A."/>
            <person name="Lapidus A."/>
            <person name="Glavina del Rio T."/>
            <person name="Dalin E."/>
            <person name="Tice H."/>
            <person name="Bruce D."/>
            <person name="Goodwin L."/>
            <person name="Pitluck S."/>
            <person name="Chertkov O."/>
            <person name="Saunders E."/>
            <person name="Brettin T."/>
            <person name="Detter J.C."/>
            <person name="Han C."/>
            <person name="Larimer F."/>
            <person name="Land M."/>
            <person name="Hauser L."/>
            <person name="Kyrpides N."/>
            <person name="Ivanova N."/>
            <person name="Zhou J."/>
            <person name="Richardson P."/>
        </authorList>
    </citation>
    <scope>NUCLEOTIDE SEQUENCE [LARGE SCALE GENOMIC DNA]</scope>
    <source>
        <strain evidence="2">ATCC 35319 / DSM 5812 / JCM 6584 / H10</strain>
    </source>
</reference>
<dbReference type="Gene3D" id="4.10.280.10">
    <property type="entry name" value="Helix-loop-helix DNA-binding domain"/>
    <property type="match status" value="1"/>
</dbReference>
<evidence type="ECO:0000313" key="2">
    <source>
        <dbReference type="Proteomes" id="UP000001349"/>
    </source>
</evidence>
<sequence>MDTKQLYKDMETLRERLNLELEACLENGGMTLEVLDLSQKLDDLIVAYMRLDKPQTNIESNEVA</sequence>
<accession>B8HZY5</accession>
<dbReference type="InterPro" id="IPR037208">
    <property type="entry name" value="Spo0E-like_sf"/>
</dbReference>
<dbReference type="EMBL" id="CP001348">
    <property type="protein sequence ID" value="ACL75485.1"/>
    <property type="molecule type" value="Genomic_DNA"/>
</dbReference>
<dbReference type="SUPFAM" id="SSF140500">
    <property type="entry name" value="BAS1536-like"/>
    <property type="match status" value="1"/>
</dbReference>
<dbReference type="RefSeq" id="WP_015924641.1">
    <property type="nucleotide sequence ID" value="NC_011898.1"/>
</dbReference>
<dbReference type="InterPro" id="IPR036638">
    <property type="entry name" value="HLH_DNA-bd_sf"/>
</dbReference>
<name>B8HZY5_RUMCH</name>
<dbReference type="OrthoDB" id="1740092at2"/>
<dbReference type="HOGENOM" id="CLU_2859924_0_0_9"/>
<evidence type="ECO:0000313" key="1">
    <source>
        <dbReference type="EMBL" id="ACL75485.1"/>
    </source>
</evidence>
<dbReference type="Proteomes" id="UP000001349">
    <property type="component" value="Chromosome"/>
</dbReference>
<gene>
    <name evidence="1" type="ordered locus">Ccel_1127</name>
</gene>
<dbReference type="GO" id="GO:0046983">
    <property type="term" value="F:protein dimerization activity"/>
    <property type="evidence" value="ECO:0007669"/>
    <property type="project" value="InterPro"/>
</dbReference>
<organism evidence="1 2">
    <name type="scientific">Ruminiclostridium cellulolyticum (strain ATCC 35319 / DSM 5812 / JCM 6584 / H10)</name>
    <name type="common">Clostridium cellulolyticum</name>
    <dbReference type="NCBI Taxonomy" id="394503"/>
    <lineage>
        <taxon>Bacteria</taxon>
        <taxon>Bacillati</taxon>
        <taxon>Bacillota</taxon>
        <taxon>Clostridia</taxon>
        <taxon>Eubacteriales</taxon>
        <taxon>Oscillospiraceae</taxon>
        <taxon>Ruminiclostridium</taxon>
    </lineage>
</organism>
<dbReference type="Pfam" id="PF09388">
    <property type="entry name" value="SpoOE-like"/>
    <property type="match status" value="1"/>
</dbReference>